<evidence type="ECO:0000259" key="1">
    <source>
        <dbReference type="PROSITE" id="PS50104"/>
    </source>
</evidence>
<dbReference type="RefSeq" id="WP_273913351.1">
    <property type="nucleotide sequence ID" value="NZ_JAMDGX010000081.1"/>
</dbReference>
<gene>
    <name evidence="2" type="ORF">M5G11_12940</name>
</gene>
<dbReference type="PROSITE" id="PS50104">
    <property type="entry name" value="TIR"/>
    <property type="match status" value="1"/>
</dbReference>
<sequence>MAKVFFSYSHDDEALRNQLEKHLASLRYEGLVDSWHDRRLVAGEMVDSAIDAQIDAADIVLLLVSASFLSSHYCYSVEMQRALARHAAGECRVVPVILRACDWTHTPMGKLLAVPQDGKPITSWTNLDEAFTDVVRQIRVLIKELSPGTSARGAVAQSHRPSATHGAAADTVISTMFESGRSSNLRLRKSFTDFEIDQFAHDGFTYIQRFFENSLAELQTRNPGIQATLRRLSDTRFSASIYRDGKVASECAIGMGDGISRNGITYSGQVSSSGFNEMLTVSTDDQSIFFKPLMGFSWNARDEKLSHEGAAEAFWAKLLEPLQR</sequence>
<comment type="caution">
    <text evidence="2">The sequence shown here is derived from an EMBL/GenBank/DDBJ whole genome shotgun (WGS) entry which is preliminary data.</text>
</comment>
<dbReference type="Gene3D" id="3.40.50.10140">
    <property type="entry name" value="Toll/interleukin-1 receptor homology (TIR) domain"/>
    <property type="match status" value="1"/>
</dbReference>
<dbReference type="InterPro" id="IPR000157">
    <property type="entry name" value="TIR_dom"/>
</dbReference>
<dbReference type="Pfam" id="PF13676">
    <property type="entry name" value="TIR_2"/>
    <property type="match status" value="1"/>
</dbReference>
<dbReference type="Proteomes" id="UP001148203">
    <property type="component" value="Unassembled WGS sequence"/>
</dbReference>
<dbReference type="EMBL" id="JAMDGY010000029">
    <property type="protein sequence ID" value="MDD0991445.1"/>
    <property type="molecule type" value="Genomic_DNA"/>
</dbReference>
<accession>A0ABT5NTE9</accession>
<name>A0ABT5NTE9_9PSED</name>
<evidence type="ECO:0000313" key="3">
    <source>
        <dbReference type="Proteomes" id="UP001148203"/>
    </source>
</evidence>
<protein>
    <submittedName>
        <fullName evidence="2">Toll/interleukin-1 receptor domain-containing protein</fullName>
    </submittedName>
</protein>
<feature type="domain" description="TIR" evidence="1">
    <location>
        <begin position="1"/>
        <end position="142"/>
    </location>
</feature>
<proteinExistence type="predicted"/>
<dbReference type="SMART" id="SM00255">
    <property type="entry name" value="TIR"/>
    <property type="match status" value="1"/>
</dbReference>
<keyword evidence="3" id="KW-1185">Reference proteome</keyword>
<dbReference type="InterPro" id="IPR035897">
    <property type="entry name" value="Toll_tir_struct_dom_sf"/>
</dbReference>
<evidence type="ECO:0000313" key="2">
    <source>
        <dbReference type="EMBL" id="MDD0991445.1"/>
    </source>
</evidence>
<keyword evidence="2" id="KW-0675">Receptor</keyword>
<organism evidence="2 3">
    <name type="scientific">Pseudomonas fontis</name>
    <dbReference type="NCBI Taxonomy" id="2942633"/>
    <lineage>
        <taxon>Bacteria</taxon>
        <taxon>Pseudomonadati</taxon>
        <taxon>Pseudomonadota</taxon>
        <taxon>Gammaproteobacteria</taxon>
        <taxon>Pseudomonadales</taxon>
        <taxon>Pseudomonadaceae</taxon>
        <taxon>Pseudomonas</taxon>
    </lineage>
</organism>
<dbReference type="SUPFAM" id="SSF52200">
    <property type="entry name" value="Toll/Interleukin receptor TIR domain"/>
    <property type="match status" value="1"/>
</dbReference>
<reference evidence="2 3" key="1">
    <citation type="submission" date="2022-05" db="EMBL/GenBank/DDBJ databases">
        <title>Novel Pseudomonas spp. Isolated from a Rainbow Trout Aquaculture Facility.</title>
        <authorList>
            <person name="Testerman T."/>
            <person name="Graf J."/>
        </authorList>
    </citation>
    <scope>NUCLEOTIDE SEQUENCE [LARGE SCALE GENOMIC DNA]</scope>
    <source>
        <strain evidence="2 3">ID681</strain>
    </source>
</reference>